<dbReference type="AlphaFoldDB" id="A0A1I1V966"/>
<feature type="transmembrane region" description="Helical" evidence="6">
    <location>
        <begin position="422"/>
        <end position="445"/>
    </location>
</feature>
<protein>
    <submittedName>
        <fullName evidence="9">ComEC/Rec2-related protein</fullName>
    </submittedName>
</protein>
<comment type="subcellular location">
    <subcellularLocation>
        <location evidence="1">Cell membrane</location>
        <topology evidence="1">Multi-pass membrane protein</topology>
    </subcellularLocation>
</comment>
<dbReference type="STRING" id="385682.SAMN05444380_10285"/>
<evidence type="ECO:0000256" key="5">
    <source>
        <dbReference type="ARBA" id="ARBA00023136"/>
    </source>
</evidence>
<feature type="transmembrane region" description="Helical" evidence="6">
    <location>
        <begin position="361"/>
        <end position="380"/>
    </location>
</feature>
<dbReference type="NCBIfam" id="TIGR00360">
    <property type="entry name" value="ComEC_N-term"/>
    <property type="match status" value="1"/>
</dbReference>
<feature type="transmembrane region" description="Helical" evidence="6">
    <location>
        <begin position="65"/>
        <end position="85"/>
    </location>
</feature>
<feature type="transmembrane region" description="Helical" evidence="6">
    <location>
        <begin position="293"/>
        <end position="310"/>
    </location>
</feature>
<feature type="domain" description="ComEC/Rec2-related protein" evidence="7">
    <location>
        <begin position="242"/>
        <end position="506"/>
    </location>
</feature>
<evidence type="ECO:0000256" key="4">
    <source>
        <dbReference type="ARBA" id="ARBA00022989"/>
    </source>
</evidence>
<keyword evidence="3 6" id="KW-0812">Transmembrane</keyword>
<evidence type="ECO:0000313" key="9">
    <source>
        <dbReference type="EMBL" id="SFD79562.1"/>
    </source>
</evidence>
<keyword evidence="5 6" id="KW-0472">Membrane</keyword>
<evidence type="ECO:0000256" key="2">
    <source>
        <dbReference type="ARBA" id="ARBA00022475"/>
    </source>
</evidence>
<sequence>MVLLDYFKRVPFLRFVLALALGIYGGNIKGSYGVTSHFLLLAILFIVLLVFHFSFRLSQKYSLRWVIGALFLLFLFYLGFVSGHLSRATETDKTYRVKALGRVQDAFVTQSGYWRVFVRPMEIEYGDSIPISHTDSWLLFVKSTEDSLALSLSPGDVILFDAGLKGTMQSKVNPEAFDYGKYLFRQGISFSGFVDKNNLKVLERKPSLYNIRSLTYRIRNRIIEIYKAAGIQGRQLQLLSALTLGMRYLLDDEVKEWFIRAGVIHVLAVSGLHVGIVFLMFKFIADWFLPKNNWARLILVIAGLWFYAFLTGGAPSVFRAVIMLSLVQVGNFLGRRTNIYNLLSLSAFIILIIQPNSIFHVGFWLSHLAVAGIATFYPLFRKLYSPYNILIRPVCDLMSVSLSAQLGTLALSLHIFKAFPCWFLLSGFLILPVVGPVLFLSMVLVLVSKSSFLSKVFSGALNDLLTYMIEMTQWLDRLPYAYVSGIHVSFSMMVLIYLFIANWAGWIYLKKRILFLLSLLFLVIIVGMLNATYIRKRTTGAFVVFYSMKDAYIGLINNGAGELYHNASTYDNADFIYGGFFTKYAIEMEEKTVNQTEDAEILMFPTPEGVFLGLSNVNLSEIKVVREQQDEIKGVVIYGKIRGNLLNFLKQIGCFNLIVTGNVPRWQVEKWEKLLDTLDGTIHYVPDKGAYVEFFKHSILDILPKFNFYNLICRDFSSRNMISR</sequence>
<evidence type="ECO:0000256" key="1">
    <source>
        <dbReference type="ARBA" id="ARBA00004651"/>
    </source>
</evidence>
<dbReference type="Pfam" id="PF13567">
    <property type="entry name" value="DUF4131"/>
    <property type="match status" value="1"/>
</dbReference>
<dbReference type="GO" id="GO:0005886">
    <property type="term" value="C:plasma membrane"/>
    <property type="evidence" value="ECO:0007669"/>
    <property type="project" value="UniProtKB-SubCell"/>
</dbReference>
<proteinExistence type="predicted"/>
<dbReference type="Proteomes" id="UP000181976">
    <property type="component" value="Unassembled WGS sequence"/>
</dbReference>
<feature type="transmembrane region" description="Helical" evidence="6">
    <location>
        <begin position="481"/>
        <end position="501"/>
    </location>
</feature>
<dbReference type="PANTHER" id="PTHR30619">
    <property type="entry name" value="DNA INTERNALIZATION/COMPETENCE PROTEIN COMEC/REC2"/>
    <property type="match status" value="1"/>
</dbReference>
<dbReference type="Pfam" id="PF03772">
    <property type="entry name" value="Competence"/>
    <property type="match status" value="1"/>
</dbReference>
<evidence type="ECO:0000313" key="10">
    <source>
        <dbReference type="Proteomes" id="UP000181976"/>
    </source>
</evidence>
<dbReference type="InterPro" id="IPR052159">
    <property type="entry name" value="Competence_DNA_uptake"/>
</dbReference>
<dbReference type="eggNOG" id="COG0658">
    <property type="taxonomic scope" value="Bacteria"/>
</dbReference>
<gene>
    <name evidence="9" type="ORF">SAMN05444380_10285</name>
</gene>
<dbReference type="EMBL" id="FONA01000002">
    <property type="protein sequence ID" value="SFD79562.1"/>
    <property type="molecule type" value="Genomic_DNA"/>
</dbReference>
<evidence type="ECO:0000256" key="6">
    <source>
        <dbReference type="SAM" id="Phobius"/>
    </source>
</evidence>
<evidence type="ECO:0000259" key="7">
    <source>
        <dbReference type="Pfam" id="PF03772"/>
    </source>
</evidence>
<keyword evidence="4 6" id="KW-1133">Transmembrane helix</keyword>
<evidence type="ECO:0000256" key="3">
    <source>
        <dbReference type="ARBA" id="ARBA00022692"/>
    </source>
</evidence>
<feature type="transmembrane region" description="Helical" evidence="6">
    <location>
        <begin position="34"/>
        <end position="53"/>
    </location>
</feature>
<reference evidence="9 10" key="1">
    <citation type="submission" date="2016-10" db="EMBL/GenBank/DDBJ databases">
        <authorList>
            <person name="de Groot N.N."/>
        </authorList>
    </citation>
    <scope>NUCLEOTIDE SEQUENCE [LARGE SCALE GENOMIC DNA]</scope>
    <source>
        <strain evidence="9 10">DSM 19012</strain>
    </source>
</reference>
<evidence type="ECO:0000259" key="8">
    <source>
        <dbReference type="Pfam" id="PF13567"/>
    </source>
</evidence>
<dbReference type="PANTHER" id="PTHR30619:SF1">
    <property type="entry name" value="RECOMBINATION PROTEIN 2"/>
    <property type="match status" value="1"/>
</dbReference>
<keyword evidence="10" id="KW-1185">Reference proteome</keyword>
<accession>A0A1I1V966</accession>
<feature type="transmembrane region" description="Helical" evidence="6">
    <location>
        <begin position="12"/>
        <end position="28"/>
    </location>
</feature>
<feature type="domain" description="DUF4131" evidence="8">
    <location>
        <begin position="35"/>
        <end position="198"/>
    </location>
</feature>
<feature type="transmembrane region" description="Helical" evidence="6">
    <location>
        <begin position="339"/>
        <end position="355"/>
    </location>
</feature>
<feature type="transmembrane region" description="Helical" evidence="6">
    <location>
        <begin position="513"/>
        <end position="534"/>
    </location>
</feature>
<keyword evidence="2" id="KW-1003">Cell membrane</keyword>
<feature type="transmembrane region" description="Helical" evidence="6">
    <location>
        <begin position="257"/>
        <end position="281"/>
    </location>
</feature>
<dbReference type="InterPro" id="IPR025405">
    <property type="entry name" value="DUF4131"/>
</dbReference>
<name>A0A1I1V966_9BACT</name>
<dbReference type="InterPro" id="IPR004477">
    <property type="entry name" value="ComEC_N"/>
</dbReference>
<dbReference type="InParanoid" id="A0A1I1V966"/>
<organism evidence="9 10">
    <name type="scientific">Thermophagus xiamenensis</name>
    <dbReference type="NCBI Taxonomy" id="385682"/>
    <lineage>
        <taxon>Bacteria</taxon>
        <taxon>Pseudomonadati</taxon>
        <taxon>Bacteroidota</taxon>
        <taxon>Bacteroidia</taxon>
        <taxon>Marinilabiliales</taxon>
        <taxon>Marinilabiliaceae</taxon>
        <taxon>Thermophagus</taxon>
    </lineage>
</organism>